<dbReference type="EMBL" id="MT143616">
    <property type="protein sequence ID" value="QJA98894.1"/>
    <property type="molecule type" value="Genomic_DNA"/>
</dbReference>
<reference evidence="2" key="1">
    <citation type="submission" date="2020-03" db="EMBL/GenBank/DDBJ databases">
        <title>The deep terrestrial virosphere.</title>
        <authorList>
            <person name="Holmfeldt K."/>
            <person name="Nilsson E."/>
            <person name="Simone D."/>
            <person name="Lopez-Fernandez M."/>
            <person name="Wu X."/>
            <person name="de Brujin I."/>
            <person name="Lundin D."/>
            <person name="Andersson A."/>
            <person name="Bertilsson S."/>
            <person name="Dopson M."/>
        </authorList>
    </citation>
    <scope>NUCLEOTIDE SEQUENCE</scope>
    <source>
        <strain evidence="1">MM171A01448</strain>
        <strain evidence="2">MM171B01050</strain>
    </source>
</reference>
<proteinExistence type="predicted"/>
<name>A0A6M3MBC2_9ZZZZ</name>
<evidence type="ECO:0000313" key="2">
    <source>
        <dbReference type="EMBL" id="QJB02873.1"/>
    </source>
</evidence>
<sequence>MVVEERPKPELPEVYKGWTIYYSGLPRPLWTACKGFEKNIYSYTSLETIKGHIDKKMVKDAVDARREDAEQAG</sequence>
<evidence type="ECO:0000313" key="1">
    <source>
        <dbReference type="EMBL" id="QJA98894.1"/>
    </source>
</evidence>
<dbReference type="EMBL" id="MT143812">
    <property type="protein sequence ID" value="QJB02873.1"/>
    <property type="molecule type" value="Genomic_DNA"/>
</dbReference>
<dbReference type="AlphaFoldDB" id="A0A6M3MBC2"/>
<organism evidence="2">
    <name type="scientific">viral metagenome</name>
    <dbReference type="NCBI Taxonomy" id="1070528"/>
    <lineage>
        <taxon>unclassified sequences</taxon>
        <taxon>metagenomes</taxon>
        <taxon>organismal metagenomes</taxon>
    </lineage>
</organism>
<accession>A0A6M3MBC2</accession>
<gene>
    <name evidence="1" type="ORF">MM171A01448_0009</name>
    <name evidence="2" type="ORF">MM171B01050_0013</name>
</gene>
<protein>
    <submittedName>
        <fullName evidence="2">Uncharacterized protein</fullName>
    </submittedName>
</protein>